<sequence>MNRLETWLKQLIISTRTSFTIARIVDRRICQCLGPFGDNDLAVIGRRCQLHHPPQLRDGPSRSSRASYETSLLEMQPHYPTPAIRIVVSCDAERYFAVDITGARDASNIRGRIFEKLNIPEDEQSHYSIFQSEIGTFGIGAALSDDMLINLCRQYGDPSGSLKFFVSPYHDKPSVIYQPRRTPEGRRPIRRHV</sequence>
<name>A0A067NI92_PLEO1</name>
<evidence type="ECO:0000313" key="2">
    <source>
        <dbReference type="Proteomes" id="UP000027073"/>
    </source>
</evidence>
<proteinExistence type="predicted"/>
<protein>
    <submittedName>
        <fullName evidence="1">Uncharacterized protein</fullName>
    </submittedName>
</protein>
<dbReference type="AlphaFoldDB" id="A0A067NI92"/>
<dbReference type="VEuPathDB" id="FungiDB:PLEOSDRAFT_162491"/>
<dbReference type="EMBL" id="KL198013">
    <property type="protein sequence ID" value="KDQ23471.1"/>
    <property type="molecule type" value="Genomic_DNA"/>
</dbReference>
<dbReference type="Proteomes" id="UP000027073">
    <property type="component" value="Unassembled WGS sequence"/>
</dbReference>
<dbReference type="OrthoDB" id="339325at2759"/>
<reference evidence="2" key="1">
    <citation type="journal article" date="2014" name="Proc. Natl. Acad. Sci. U.S.A.">
        <title>Extensive sampling of basidiomycete genomes demonstrates inadequacy of the white-rot/brown-rot paradigm for wood decay fungi.</title>
        <authorList>
            <person name="Riley R."/>
            <person name="Salamov A.A."/>
            <person name="Brown D.W."/>
            <person name="Nagy L.G."/>
            <person name="Floudas D."/>
            <person name="Held B.W."/>
            <person name="Levasseur A."/>
            <person name="Lombard V."/>
            <person name="Morin E."/>
            <person name="Otillar R."/>
            <person name="Lindquist E.A."/>
            <person name="Sun H."/>
            <person name="LaButti K.M."/>
            <person name="Schmutz J."/>
            <person name="Jabbour D."/>
            <person name="Luo H."/>
            <person name="Baker S.E."/>
            <person name="Pisabarro A.G."/>
            <person name="Walton J.D."/>
            <person name="Blanchette R.A."/>
            <person name="Henrissat B."/>
            <person name="Martin F."/>
            <person name="Cullen D."/>
            <person name="Hibbett D.S."/>
            <person name="Grigoriev I.V."/>
        </authorList>
    </citation>
    <scope>NUCLEOTIDE SEQUENCE [LARGE SCALE GENOMIC DNA]</scope>
    <source>
        <strain evidence="2">PC15</strain>
    </source>
</reference>
<dbReference type="InParanoid" id="A0A067NI92"/>
<accession>A0A067NI92</accession>
<organism evidence="1 2">
    <name type="scientific">Pleurotus ostreatus (strain PC15)</name>
    <name type="common">Oyster mushroom</name>
    <dbReference type="NCBI Taxonomy" id="1137138"/>
    <lineage>
        <taxon>Eukaryota</taxon>
        <taxon>Fungi</taxon>
        <taxon>Dikarya</taxon>
        <taxon>Basidiomycota</taxon>
        <taxon>Agaricomycotina</taxon>
        <taxon>Agaricomycetes</taxon>
        <taxon>Agaricomycetidae</taxon>
        <taxon>Agaricales</taxon>
        <taxon>Pleurotineae</taxon>
        <taxon>Pleurotaceae</taxon>
        <taxon>Pleurotus</taxon>
    </lineage>
</organism>
<dbReference type="HOGENOM" id="CLU_1409333_0_0_1"/>
<gene>
    <name evidence="1" type="ORF">PLEOSDRAFT_162491</name>
</gene>
<evidence type="ECO:0000313" key="1">
    <source>
        <dbReference type="EMBL" id="KDQ23471.1"/>
    </source>
</evidence>